<dbReference type="AlphaFoldDB" id="A0A7W0CQD9"/>
<dbReference type="Proteomes" id="UP000530928">
    <property type="component" value="Unassembled WGS sequence"/>
</dbReference>
<dbReference type="RefSeq" id="WP_181614168.1">
    <property type="nucleotide sequence ID" value="NZ_BAABAM010000009.1"/>
</dbReference>
<evidence type="ECO:0000313" key="2">
    <source>
        <dbReference type="Proteomes" id="UP000530928"/>
    </source>
</evidence>
<evidence type="ECO:0000313" key="1">
    <source>
        <dbReference type="EMBL" id="MBA2895411.1"/>
    </source>
</evidence>
<keyword evidence="2" id="KW-1185">Reference proteome</keyword>
<proteinExistence type="predicted"/>
<dbReference type="EMBL" id="JACDUR010000007">
    <property type="protein sequence ID" value="MBA2895411.1"/>
    <property type="molecule type" value="Genomic_DNA"/>
</dbReference>
<dbReference type="SUPFAM" id="SSF159238">
    <property type="entry name" value="SO1590-like"/>
    <property type="match status" value="1"/>
</dbReference>
<gene>
    <name evidence="1" type="ORF">HNR30_006797</name>
</gene>
<dbReference type="Gene3D" id="2.40.350.10">
    <property type="entry name" value="SO1590-like"/>
    <property type="match status" value="1"/>
</dbReference>
<reference evidence="1 2" key="1">
    <citation type="submission" date="2020-07" db="EMBL/GenBank/DDBJ databases">
        <title>Genomic Encyclopedia of Type Strains, Phase IV (KMG-IV): sequencing the most valuable type-strain genomes for metagenomic binning, comparative biology and taxonomic classification.</title>
        <authorList>
            <person name="Goeker M."/>
        </authorList>
    </citation>
    <scope>NUCLEOTIDE SEQUENCE [LARGE SCALE GENOMIC DNA]</scope>
    <source>
        <strain evidence="1 2">DSM 45533</strain>
    </source>
</reference>
<comment type="caution">
    <text evidence="1">The sequence shown here is derived from an EMBL/GenBank/DDBJ whole genome shotgun (WGS) entry which is preliminary data.</text>
</comment>
<dbReference type="InterPro" id="IPR021607">
    <property type="entry name" value="DUF3224"/>
</dbReference>
<evidence type="ECO:0008006" key="3">
    <source>
        <dbReference type="Google" id="ProtNLM"/>
    </source>
</evidence>
<protein>
    <recommendedName>
        <fullName evidence="3">DUF3224 domain-containing protein</fullName>
    </recommendedName>
</protein>
<accession>A0A7W0CQD9</accession>
<dbReference type="InterPro" id="IPR023159">
    <property type="entry name" value="SO1590-like_sf"/>
</dbReference>
<sequence length="132" mass="14009">MTTQGKGTYQVTGWDEKPYSEKKGQAKLTKAHFTNTFTGDIEGEGTSEYLMVYPSDTSATFVGLQQVVGSVKGRKGTFVLQATGTFEEGLAKADWSVVPDSGTEELAGLKGKGGYVSKSDGSADFTLNFTNG</sequence>
<organism evidence="1 2">
    <name type="scientific">Nonomuraea soli</name>
    <dbReference type="NCBI Taxonomy" id="1032476"/>
    <lineage>
        <taxon>Bacteria</taxon>
        <taxon>Bacillati</taxon>
        <taxon>Actinomycetota</taxon>
        <taxon>Actinomycetes</taxon>
        <taxon>Streptosporangiales</taxon>
        <taxon>Streptosporangiaceae</taxon>
        <taxon>Nonomuraea</taxon>
    </lineage>
</organism>
<name>A0A7W0CQD9_9ACTN</name>
<dbReference type="Pfam" id="PF11528">
    <property type="entry name" value="DUF3224"/>
    <property type="match status" value="1"/>
</dbReference>